<proteinExistence type="predicted"/>
<dbReference type="KEGG" id="vcy:IX92_27590"/>
<keyword evidence="2" id="KW-1185">Reference proteome</keyword>
<dbReference type="Proteomes" id="UP000030081">
    <property type="component" value="Plasmid p319"/>
</dbReference>
<dbReference type="AlphaFoldDB" id="A0AAE5GIH0"/>
<keyword evidence="1" id="KW-0614">Plasmid</keyword>
<dbReference type="KEGG" id="vct:JV59_24380"/>
<protein>
    <submittedName>
        <fullName evidence="1">Uncharacterized protein</fullName>
    </submittedName>
</protein>
<geneLocation type="plasmid" evidence="1 2">
    <name>p319</name>
</geneLocation>
<organism evidence="1 2">
    <name type="scientific">Vibrio coralliilyticus</name>
    <dbReference type="NCBI Taxonomy" id="190893"/>
    <lineage>
        <taxon>Bacteria</taxon>
        <taxon>Pseudomonadati</taxon>
        <taxon>Pseudomonadota</taxon>
        <taxon>Gammaproteobacteria</taxon>
        <taxon>Vibrionales</taxon>
        <taxon>Vibrionaceae</taxon>
        <taxon>Vibrio</taxon>
    </lineage>
</organism>
<evidence type="ECO:0000313" key="1">
    <source>
        <dbReference type="EMBL" id="AIW22814.1"/>
    </source>
</evidence>
<name>A0AAE5GIH0_9VIBR</name>
<sequence>MKYYEFTLIAKGIEEYQDPIVEIGDDLIDAGVDDCIVVMRNNAVLLDFDRESISYMEATLSAIKQIEKITKLVVISIDAGQYIGLSDAAELSDMTRSALSKYSTGRRGDGTFPCPYLRVSGKTPLYDWAEVSEWLSSKRIIENELAQNARITSKINTSLKIRNRNELEEIKSITNQLLAS</sequence>
<accession>A0AAE5GIH0</accession>
<reference evidence="1 2" key="1">
    <citation type="submission" date="2014-10" db="EMBL/GenBank/DDBJ databases">
        <title>The Complete Genome Sequence for the Shellfish Pathogen Vibrio coralliilyticus RE98 Isolated from a Shellfish Hatchery.</title>
        <authorList>
            <person name="Richards G.P."/>
            <person name="Bono J.L."/>
            <person name="Watson M.A."/>
            <person name="Needleman D.S."/>
        </authorList>
    </citation>
    <scope>NUCLEOTIDE SEQUENCE [LARGE SCALE GENOMIC DNA]</scope>
    <source>
        <strain evidence="1 2">RE98</strain>
        <plasmid evidence="1 2">p319</plasmid>
    </source>
</reference>
<dbReference type="RefSeq" id="WP_006958547.1">
    <property type="nucleotide sequence ID" value="NZ_CP009266.1"/>
</dbReference>
<evidence type="ECO:0000313" key="2">
    <source>
        <dbReference type="Proteomes" id="UP000030081"/>
    </source>
</evidence>
<gene>
    <name evidence="1" type="ORF">IX92_27590</name>
</gene>
<dbReference type="EMBL" id="CP009620">
    <property type="protein sequence ID" value="AIW22814.1"/>
    <property type="molecule type" value="Genomic_DNA"/>
</dbReference>